<keyword evidence="2" id="KW-1185">Reference proteome</keyword>
<dbReference type="EMBL" id="AP024849">
    <property type="protein sequence ID" value="BCZ45836.1"/>
    <property type="molecule type" value="Genomic_DNA"/>
</dbReference>
<evidence type="ECO:0000313" key="2">
    <source>
        <dbReference type="Proteomes" id="UP000824633"/>
    </source>
</evidence>
<reference evidence="2" key="1">
    <citation type="submission" date="2021-07" db="EMBL/GenBank/DDBJ databases">
        <title>Complete genome sequencing of a Clostridium isolate.</title>
        <authorList>
            <person name="Ueki A."/>
            <person name="Tonouchi A."/>
        </authorList>
    </citation>
    <scope>NUCLEOTIDE SEQUENCE [LARGE SCALE GENOMIC DNA]</scope>
    <source>
        <strain evidence="2">C5S11</strain>
    </source>
</reference>
<name>A0ABN6IVZ7_9CLOT</name>
<proteinExistence type="predicted"/>
<sequence length="51" mass="6012">MNFEYNELAKRINPPIFHRQVPKNIGAISELCSECYETAINNISYIRIIRK</sequence>
<accession>A0ABN6IVZ7</accession>
<gene>
    <name evidence="1" type="ORF">psyc5s11_19030</name>
</gene>
<dbReference type="Proteomes" id="UP000824633">
    <property type="component" value="Chromosome"/>
</dbReference>
<organism evidence="1 2">
    <name type="scientific">Clostridium gelidum</name>
    <dbReference type="NCBI Taxonomy" id="704125"/>
    <lineage>
        <taxon>Bacteria</taxon>
        <taxon>Bacillati</taxon>
        <taxon>Bacillota</taxon>
        <taxon>Clostridia</taxon>
        <taxon>Eubacteriales</taxon>
        <taxon>Clostridiaceae</taxon>
        <taxon>Clostridium</taxon>
    </lineage>
</organism>
<evidence type="ECO:0000313" key="1">
    <source>
        <dbReference type="EMBL" id="BCZ45836.1"/>
    </source>
</evidence>
<protein>
    <submittedName>
        <fullName evidence="1">Uncharacterized protein</fullName>
    </submittedName>
</protein>